<keyword evidence="1" id="KW-1133">Transmembrane helix</keyword>
<name>A0A839DVX0_9PSEU</name>
<dbReference type="AlphaFoldDB" id="A0A839DVX0"/>
<keyword evidence="1" id="KW-0812">Transmembrane</keyword>
<dbReference type="Proteomes" id="UP000569329">
    <property type="component" value="Unassembled WGS sequence"/>
</dbReference>
<feature type="transmembrane region" description="Helical" evidence="1">
    <location>
        <begin position="55"/>
        <end position="71"/>
    </location>
</feature>
<organism evidence="2 3">
    <name type="scientific">Halosaccharopolyspora lacisalsi</name>
    <dbReference type="NCBI Taxonomy" id="1000566"/>
    <lineage>
        <taxon>Bacteria</taxon>
        <taxon>Bacillati</taxon>
        <taxon>Actinomycetota</taxon>
        <taxon>Actinomycetes</taxon>
        <taxon>Pseudonocardiales</taxon>
        <taxon>Pseudonocardiaceae</taxon>
        <taxon>Halosaccharopolyspora</taxon>
    </lineage>
</organism>
<feature type="transmembrane region" description="Helical" evidence="1">
    <location>
        <begin position="107"/>
        <end position="125"/>
    </location>
</feature>
<dbReference type="RefSeq" id="WP_182542760.1">
    <property type="nucleotide sequence ID" value="NZ_JACGWZ010000001.1"/>
</dbReference>
<dbReference type="EMBL" id="JACGWZ010000001">
    <property type="protein sequence ID" value="MBA8823455.1"/>
    <property type="molecule type" value="Genomic_DNA"/>
</dbReference>
<evidence type="ECO:0000313" key="2">
    <source>
        <dbReference type="EMBL" id="MBA8823455.1"/>
    </source>
</evidence>
<gene>
    <name evidence="2" type="ORF">FHX42_000784</name>
</gene>
<comment type="caution">
    <text evidence="2">The sequence shown here is derived from an EMBL/GenBank/DDBJ whole genome shotgun (WGS) entry which is preliminary data.</text>
</comment>
<proteinExistence type="predicted"/>
<protein>
    <submittedName>
        <fullName evidence="2">Uncharacterized protein</fullName>
    </submittedName>
</protein>
<evidence type="ECO:0000313" key="3">
    <source>
        <dbReference type="Proteomes" id="UP000569329"/>
    </source>
</evidence>
<sequence>MRHSQEFSRRSARAIPLLALVFGVLPLVTVVSVGWQQVSWSVGPGYEVLLDPGMIVPPLTVLAVVGYAWAQRHRPGRWAGPSVFVGLFAGGMWGPHVDVLPLEYATYQTPIAVVGGAIIANRLAAWARRILVKPLTPELADSPLELPVVARGCERATFYLGTEVLSVRVLRVRSDGQRHHDDRIPLAEITSARRVDLLGGEPLVAPRPENALIPAATAGPAVTVTAGSREWIIPLDGGDVDAAVAILRRRVTRETTTVR</sequence>
<keyword evidence="3" id="KW-1185">Reference proteome</keyword>
<feature type="transmembrane region" description="Helical" evidence="1">
    <location>
        <begin position="78"/>
        <end position="95"/>
    </location>
</feature>
<accession>A0A839DVX0</accession>
<feature type="transmembrane region" description="Helical" evidence="1">
    <location>
        <begin position="12"/>
        <end position="35"/>
    </location>
</feature>
<reference evidence="2 3" key="1">
    <citation type="submission" date="2020-07" db="EMBL/GenBank/DDBJ databases">
        <title>Sequencing the genomes of 1000 actinobacteria strains.</title>
        <authorList>
            <person name="Klenk H.-P."/>
        </authorList>
    </citation>
    <scope>NUCLEOTIDE SEQUENCE [LARGE SCALE GENOMIC DNA]</scope>
    <source>
        <strain evidence="2 3">DSM 45975</strain>
    </source>
</reference>
<keyword evidence="1" id="KW-0472">Membrane</keyword>
<evidence type="ECO:0000256" key="1">
    <source>
        <dbReference type="SAM" id="Phobius"/>
    </source>
</evidence>